<dbReference type="Proteomes" id="UP000671908">
    <property type="component" value="Chromosome"/>
</dbReference>
<organism evidence="9 10">
    <name type="scientific">Treponema parvum</name>
    <dbReference type="NCBI Taxonomy" id="138851"/>
    <lineage>
        <taxon>Bacteria</taxon>
        <taxon>Pseudomonadati</taxon>
        <taxon>Spirochaetota</taxon>
        <taxon>Spirochaetia</taxon>
        <taxon>Spirochaetales</taxon>
        <taxon>Treponemataceae</taxon>
        <taxon>Treponema</taxon>
    </lineage>
</organism>
<comment type="subcellular location">
    <subcellularLocation>
        <location evidence="6">Cytoplasm</location>
    </subcellularLocation>
</comment>
<keyword evidence="3 6" id="KW-0805">Transcription regulation</keyword>
<dbReference type="HAMAP" id="MF_01131">
    <property type="entry name" value="Rex"/>
    <property type="match status" value="1"/>
</dbReference>
<keyword evidence="1 6" id="KW-0963">Cytoplasm</keyword>
<dbReference type="GO" id="GO:0003677">
    <property type="term" value="F:DNA binding"/>
    <property type="evidence" value="ECO:0007669"/>
    <property type="project" value="UniProtKB-UniRule"/>
</dbReference>
<keyword evidence="2 6" id="KW-0678">Repressor</keyword>
<evidence type="ECO:0000313" key="10">
    <source>
        <dbReference type="Proteomes" id="UP000671908"/>
    </source>
</evidence>
<keyword evidence="10" id="KW-1185">Reference proteome</keyword>
<reference evidence="9 10" key="1">
    <citation type="journal article" date="2021" name="Microbiol. Resour. Announc.">
        <title>Complete Genome Sequences of Three Human Oral Treponema parvum Isolates.</title>
        <authorList>
            <person name="Zeng H."/>
            <person name="Watt R.M."/>
        </authorList>
    </citation>
    <scope>NUCLEOTIDE SEQUENCE [LARGE SCALE GENOMIC DNA]</scope>
    <source>
        <strain evidence="9 10">ATCC 700770</strain>
    </source>
</reference>
<dbReference type="KEGG" id="tpav:HRQ91_00380"/>
<evidence type="ECO:0000256" key="1">
    <source>
        <dbReference type="ARBA" id="ARBA00022490"/>
    </source>
</evidence>
<dbReference type="Pfam" id="PF02629">
    <property type="entry name" value="CoA_binding"/>
    <property type="match status" value="1"/>
</dbReference>
<evidence type="ECO:0000256" key="7">
    <source>
        <dbReference type="SAM" id="MobiDB-lite"/>
    </source>
</evidence>
<evidence type="ECO:0000313" key="9">
    <source>
        <dbReference type="EMBL" id="QTQ13033.1"/>
    </source>
</evidence>
<dbReference type="PANTHER" id="PTHR35786">
    <property type="entry name" value="REDOX-SENSING TRANSCRIPTIONAL REPRESSOR REX"/>
    <property type="match status" value="1"/>
</dbReference>
<gene>
    <name evidence="6" type="primary">rex</name>
    <name evidence="9" type="ORF">HRQ91_00380</name>
</gene>
<dbReference type="NCBIfam" id="NF003995">
    <property type="entry name" value="PRK05472.2-4"/>
    <property type="match status" value="1"/>
</dbReference>
<evidence type="ECO:0000256" key="2">
    <source>
        <dbReference type="ARBA" id="ARBA00022491"/>
    </source>
</evidence>
<dbReference type="GO" id="GO:0003700">
    <property type="term" value="F:DNA-binding transcription factor activity"/>
    <property type="evidence" value="ECO:0007669"/>
    <property type="project" value="UniProtKB-UniRule"/>
</dbReference>
<comment type="subunit">
    <text evidence="6">Homodimer.</text>
</comment>
<dbReference type="GO" id="GO:0051775">
    <property type="term" value="P:response to redox state"/>
    <property type="evidence" value="ECO:0007669"/>
    <property type="project" value="InterPro"/>
</dbReference>
<evidence type="ECO:0000256" key="4">
    <source>
        <dbReference type="ARBA" id="ARBA00023125"/>
    </source>
</evidence>
<sequence>MRQIPKAAKRRLVRLAALLSVQKSEKITSKTIQSLTGWSDSLIRRDILTLGYKGGVSNGYTVKDLYDAICTGLKISEAADGKKNCCIVGLGRLGTALLEVRLFEGSLFTLIAGFDSNVNRTEILRSTFPLYPASKLETVIAQQNIKFALLAVPESDAQKMAERLVNAGIKGIVNYTAVMLSLPVNIAVENASPVTALTNLAAESATDADGSCRRQRRTKYTRREVK</sequence>
<dbReference type="RefSeq" id="WP_210119767.1">
    <property type="nucleotide sequence ID" value="NZ_CP054142.1"/>
</dbReference>
<feature type="binding site" evidence="6">
    <location>
        <begin position="89"/>
        <end position="94"/>
    </location>
    <ligand>
        <name>NAD(+)</name>
        <dbReference type="ChEBI" id="CHEBI:57540"/>
    </ligand>
</feature>
<feature type="domain" description="CoA-binding" evidence="8">
    <location>
        <begin position="79"/>
        <end position="179"/>
    </location>
</feature>
<dbReference type="PANTHER" id="PTHR35786:SF1">
    <property type="entry name" value="REDOX-SENSING TRANSCRIPTIONAL REPRESSOR REX 1"/>
    <property type="match status" value="1"/>
</dbReference>
<proteinExistence type="inferred from homology"/>
<dbReference type="EMBL" id="CP054142">
    <property type="protein sequence ID" value="QTQ13033.1"/>
    <property type="molecule type" value="Genomic_DNA"/>
</dbReference>
<dbReference type="SUPFAM" id="SSF51735">
    <property type="entry name" value="NAD(P)-binding Rossmann-fold domains"/>
    <property type="match status" value="1"/>
</dbReference>
<dbReference type="InterPro" id="IPR003781">
    <property type="entry name" value="CoA-bd"/>
</dbReference>
<dbReference type="InterPro" id="IPR036291">
    <property type="entry name" value="NAD(P)-bd_dom_sf"/>
</dbReference>
<dbReference type="GO" id="GO:0045892">
    <property type="term" value="P:negative regulation of DNA-templated transcription"/>
    <property type="evidence" value="ECO:0007669"/>
    <property type="project" value="InterPro"/>
</dbReference>
<evidence type="ECO:0000256" key="3">
    <source>
        <dbReference type="ARBA" id="ARBA00023015"/>
    </source>
</evidence>
<keyword evidence="4 6" id="KW-0238">DNA-binding</keyword>
<comment type="similarity">
    <text evidence="6">Belongs to the transcriptional regulatory Rex family.</text>
</comment>
<protein>
    <recommendedName>
        <fullName evidence="6">Redox-sensing transcriptional repressor Rex</fullName>
    </recommendedName>
</protein>
<feature type="region of interest" description="Disordered" evidence="7">
    <location>
        <begin position="207"/>
        <end position="226"/>
    </location>
</feature>
<dbReference type="Gene3D" id="1.10.10.10">
    <property type="entry name" value="Winged helix-like DNA-binding domain superfamily/Winged helix DNA-binding domain"/>
    <property type="match status" value="1"/>
</dbReference>
<dbReference type="GO" id="GO:0005737">
    <property type="term" value="C:cytoplasm"/>
    <property type="evidence" value="ECO:0007669"/>
    <property type="project" value="UniProtKB-SubCell"/>
</dbReference>
<comment type="function">
    <text evidence="6">Modulates transcription in response to changes in cellular NADH/NAD(+) redox state.</text>
</comment>
<dbReference type="AlphaFoldDB" id="A0A975IDQ3"/>
<keyword evidence="5 6" id="KW-0804">Transcription</keyword>
<dbReference type="InterPro" id="IPR022876">
    <property type="entry name" value="Tscrpt_rep_Rex"/>
</dbReference>
<dbReference type="InterPro" id="IPR036388">
    <property type="entry name" value="WH-like_DNA-bd_sf"/>
</dbReference>
<dbReference type="SMART" id="SM00881">
    <property type="entry name" value="CoA_binding"/>
    <property type="match status" value="1"/>
</dbReference>
<evidence type="ECO:0000256" key="5">
    <source>
        <dbReference type="ARBA" id="ARBA00023163"/>
    </source>
</evidence>
<dbReference type="Gene3D" id="3.40.50.720">
    <property type="entry name" value="NAD(P)-binding Rossmann-like Domain"/>
    <property type="match status" value="1"/>
</dbReference>
<accession>A0A975IDQ3</accession>
<keyword evidence="6" id="KW-0520">NAD</keyword>
<name>A0A975IDQ3_9SPIR</name>
<evidence type="ECO:0000259" key="8">
    <source>
        <dbReference type="SMART" id="SM00881"/>
    </source>
</evidence>
<comment type="caution">
    <text evidence="6">Lacks conserved residue(s) required for the propagation of feature annotation.</text>
</comment>
<evidence type="ECO:0000256" key="6">
    <source>
        <dbReference type="HAMAP-Rule" id="MF_01131"/>
    </source>
</evidence>